<dbReference type="InterPro" id="IPR007657">
    <property type="entry name" value="Glycosyltransferase_61"/>
</dbReference>
<evidence type="ECO:0000256" key="1">
    <source>
        <dbReference type="ARBA" id="ARBA00004167"/>
    </source>
</evidence>
<keyword evidence="5" id="KW-1133">Transmembrane helix</keyword>
<keyword evidence="7" id="KW-0325">Glycoprotein</keyword>
<reference evidence="10" key="1">
    <citation type="submission" date="2023-08" db="EMBL/GenBank/DDBJ databases">
        <title>Rhodospirillaceae gen. nov., a novel taxon isolated from the Yangtze River Yuezi River estuary sludge.</title>
        <authorList>
            <person name="Ruan L."/>
        </authorList>
    </citation>
    <scope>NUCLEOTIDE SEQUENCE [LARGE SCALE GENOMIC DNA]</scope>
    <source>
        <strain evidence="10">R-7</strain>
    </source>
</reference>
<dbReference type="Proteomes" id="UP001230156">
    <property type="component" value="Unassembled WGS sequence"/>
</dbReference>
<keyword evidence="10" id="KW-1185">Reference proteome</keyword>
<dbReference type="InterPro" id="IPR049625">
    <property type="entry name" value="Glyco_transf_61_cat"/>
</dbReference>
<dbReference type="PANTHER" id="PTHR20961:SF38">
    <property type="entry name" value="PROTEIN O-LINKED-MANNOSE BETA-1,4-N-ACETYLGLUCOSAMINYLTRANSFERASE 2"/>
    <property type="match status" value="1"/>
</dbReference>
<evidence type="ECO:0000256" key="4">
    <source>
        <dbReference type="ARBA" id="ARBA00022692"/>
    </source>
</evidence>
<accession>A0ABU0YSV4</accession>
<feature type="domain" description="Glycosyltransferase 61 catalytic" evidence="8">
    <location>
        <begin position="138"/>
        <end position="303"/>
    </location>
</feature>
<dbReference type="Pfam" id="PF04577">
    <property type="entry name" value="Glyco_transf_61"/>
    <property type="match status" value="1"/>
</dbReference>
<dbReference type="GO" id="GO:0016757">
    <property type="term" value="F:glycosyltransferase activity"/>
    <property type="evidence" value="ECO:0007669"/>
    <property type="project" value="UniProtKB-KW"/>
</dbReference>
<evidence type="ECO:0000256" key="3">
    <source>
        <dbReference type="ARBA" id="ARBA00022679"/>
    </source>
</evidence>
<keyword evidence="6" id="KW-0472">Membrane</keyword>
<evidence type="ECO:0000259" key="8">
    <source>
        <dbReference type="Pfam" id="PF04577"/>
    </source>
</evidence>
<keyword evidence="4" id="KW-0812">Transmembrane</keyword>
<name>A0ABU0YSV4_9PROT</name>
<evidence type="ECO:0000313" key="9">
    <source>
        <dbReference type="EMBL" id="MDQ7250230.1"/>
    </source>
</evidence>
<protein>
    <submittedName>
        <fullName evidence="9">Glycosyltransferase family 61 protein</fullName>
        <ecNumber evidence="9">2.4.-.-</ecNumber>
    </submittedName>
</protein>
<organism evidence="9 10">
    <name type="scientific">Dongia sedimenti</name>
    <dbReference type="NCBI Taxonomy" id="3064282"/>
    <lineage>
        <taxon>Bacteria</taxon>
        <taxon>Pseudomonadati</taxon>
        <taxon>Pseudomonadota</taxon>
        <taxon>Alphaproteobacteria</taxon>
        <taxon>Rhodospirillales</taxon>
        <taxon>Dongiaceae</taxon>
        <taxon>Dongia</taxon>
    </lineage>
</organism>
<dbReference type="EMBL" id="JAUYVI010000006">
    <property type="protein sequence ID" value="MDQ7250230.1"/>
    <property type="molecule type" value="Genomic_DNA"/>
</dbReference>
<gene>
    <name evidence="9" type="ORF">Q8A70_21240</name>
</gene>
<keyword evidence="2 9" id="KW-0328">Glycosyltransferase</keyword>
<evidence type="ECO:0000256" key="2">
    <source>
        <dbReference type="ARBA" id="ARBA00022676"/>
    </source>
</evidence>
<evidence type="ECO:0000313" key="10">
    <source>
        <dbReference type="Proteomes" id="UP001230156"/>
    </source>
</evidence>
<dbReference type="PANTHER" id="PTHR20961">
    <property type="entry name" value="GLYCOSYLTRANSFERASE"/>
    <property type="match status" value="1"/>
</dbReference>
<evidence type="ECO:0000256" key="5">
    <source>
        <dbReference type="ARBA" id="ARBA00022989"/>
    </source>
</evidence>
<evidence type="ECO:0000256" key="7">
    <source>
        <dbReference type="ARBA" id="ARBA00023180"/>
    </source>
</evidence>
<dbReference type="RefSeq" id="WP_379959216.1">
    <property type="nucleotide sequence ID" value="NZ_JAUYVI010000006.1"/>
</dbReference>
<comment type="caution">
    <text evidence="9">The sequence shown here is derived from an EMBL/GenBank/DDBJ whole genome shotgun (WGS) entry which is preliminary data.</text>
</comment>
<keyword evidence="3 9" id="KW-0808">Transferase</keyword>
<comment type="subcellular location">
    <subcellularLocation>
        <location evidence="1">Membrane</location>
        <topology evidence="1">Single-pass membrane protein</topology>
    </subcellularLocation>
</comment>
<proteinExistence type="predicted"/>
<dbReference type="EC" id="2.4.-.-" evidence="9"/>
<evidence type="ECO:0000256" key="6">
    <source>
        <dbReference type="ARBA" id="ARBA00023136"/>
    </source>
</evidence>
<sequence>MRITRQSIHRALRVIAYGGPKRLCDNATWARTHPEAWTKVIDREVPNRRPAVKFGTIDADFESMLPAAFPEMGLVTLAHGRIIGPHGWLVSADGSLLHENSWYGAEYPTKPWKIAYGKRRAVKGTCLSLASDFAIGNYGHFILDCLGRAALFLKAGRSFGEIDHVYIPRPPSPTTEAFLRAIGVPLEKCIWAEESCIAADTVIGTTFPGTRRNYPRWLIDFFRSLAGTDAKRAHRRIYVPRTGPRQVRNEAELRAALDRFGFETYDFRKVDDEAAYFAEAEIVVGAHGAGMTNLIFCQPGTWVLELLPSDHVWPYFYTIADSAGAAYHYIVGNSLGSRPKGTFGPSPFDFVVDPAVFESALETICSDVPGARSTMRLEQS</sequence>